<dbReference type="Pfam" id="PF00491">
    <property type="entry name" value="Arginase"/>
    <property type="match status" value="1"/>
</dbReference>
<protein>
    <recommendedName>
        <fullName evidence="5">Arginase</fullName>
    </recommendedName>
</protein>
<dbReference type="PANTHER" id="PTHR43782">
    <property type="entry name" value="ARGINASE"/>
    <property type="match status" value="1"/>
</dbReference>
<evidence type="ECO:0000256" key="3">
    <source>
        <dbReference type="ARBA" id="ARBA00023211"/>
    </source>
</evidence>
<dbReference type="Gene3D" id="3.40.800.10">
    <property type="entry name" value="Ureohydrolase domain"/>
    <property type="match status" value="1"/>
</dbReference>
<name>A0A6C0KNG2_9ZZZZ</name>
<evidence type="ECO:0000256" key="1">
    <source>
        <dbReference type="ARBA" id="ARBA00022723"/>
    </source>
</evidence>
<keyword evidence="3" id="KW-0464">Manganese</keyword>
<dbReference type="PANTHER" id="PTHR43782:SF3">
    <property type="entry name" value="ARGINASE"/>
    <property type="match status" value="1"/>
</dbReference>
<sequence>MFRNVVLFPHRAGQRRPGVDKTPYFVKSLLHPHSKIFESPVNRDLNTNLYNLYQKNLFIDGPRVNIGGDHSMSIATVADSIRRYPNLKLIWMDAHADINTYNESTSKNFHGMPLSILTGIEKNTSLRFMKKHIHPTNILYIGIRDIDPFEQNIIEKYKMKIVTIDELHDHYNNNGWEKISSFIGNDPVHFSFDVDVLDPSVLPSTGTSVENGLQLEACKNIVDKMMSKKLMSVDLTELNLNIGHIEERAKSMIHFSYLFKNYIF</sequence>
<dbReference type="InterPro" id="IPR006035">
    <property type="entry name" value="Ureohydrolase"/>
</dbReference>
<keyword evidence="2" id="KW-0378">Hydrolase</keyword>
<dbReference type="GO" id="GO:0030145">
    <property type="term" value="F:manganese ion binding"/>
    <property type="evidence" value="ECO:0007669"/>
    <property type="project" value="TreeGrafter"/>
</dbReference>
<dbReference type="EMBL" id="MN740919">
    <property type="protein sequence ID" value="QHU17878.1"/>
    <property type="molecule type" value="Genomic_DNA"/>
</dbReference>
<evidence type="ECO:0000256" key="2">
    <source>
        <dbReference type="ARBA" id="ARBA00022801"/>
    </source>
</evidence>
<dbReference type="PROSITE" id="PS51409">
    <property type="entry name" value="ARGINASE_2"/>
    <property type="match status" value="1"/>
</dbReference>
<evidence type="ECO:0000313" key="4">
    <source>
        <dbReference type="EMBL" id="QHU17878.1"/>
    </source>
</evidence>
<dbReference type="SUPFAM" id="SSF52768">
    <property type="entry name" value="Arginase/deacetylase"/>
    <property type="match status" value="1"/>
</dbReference>
<dbReference type="GO" id="GO:0005634">
    <property type="term" value="C:nucleus"/>
    <property type="evidence" value="ECO:0007669"/>
    <property type="project" value="TreeGrafter"/>
</dbReference>
<dbReference type="InterPro" id="IPR020855">
    <property type="entry name" value="Ureohydrolase_Mn_BS"/>
</dbReference>
<dbReference type="GO" id="GO:0004053">
    <property type="term" value="F:arginase activity"/>
    <property type="evidence" value="ECO:0007669"/>
    <property type="project" value="UniProtKB-ARBA"/>
</dbReference>
<dbReference type="PROSITE" id="PS01053">
    <property type="entry name" value="ARGINASE_1"/>
    <property type="match status" value="1"/>
</dbReference>
<organism evidence="4">
    <name type="scientific">viral metagenome</name>
    <dbReference type="NCBI Taxonomy" id="1070528"/>
    <lineage>
        <taxon>unclassified sequences</taxon>
        <taxon>metagenomes</taxon>
        <taxon>organismal metagenomes</taxon>
    </lineage>
</organism>
<accession>A0A6C0KNG2</accession>
<proteinExistence type="predicted"/>
<dbReference type="AlphaFoldDB" id="A0A6C0KNG2"/>
<dbReference type="PRINTS" id="PR00116">
    <property type="entry name" value="ARGINASE"/>
</dbReference>
<keyword evidence="1" id="KW-0479">Metal-binding</keyword>
<dbReference type="GO" id="GO:0005829">
    <property type="term" value="C:cytosol"/>
    <property type="evidence" value="ECO:0007669"/>
    <property type="project" value="TreeGrafter"/>
</dbReference>
<dbReference type="InterPro" id="IPR023696">
    <property type="entry name" value="Ureohydrolase_dom_sf"/>
</dbReference>
<evidence type="ECO:0008006" key="5">
    <source>
        <dbReference type="Google" id="ProtNLM"/>
    </source>
</evidence>
<reference evidence="4" key="1">
    <citation type="journal article" date="2020" name="Nature">
        <title>Giant virus diversity and host interactions through global metagenomics.</title>
        <authorList>
            <person name="Schulz F."/>
            <person name="Roux S."/>
            <person name="Paez-Espino D."/>
            <person name="Jungbluth S."/>
            <person name="Walsh D.A."/>
            <person name="Denef V.J."/>
            <person name="McMahon K.D."/>
            <person name="Konstantinidis K.T."/>
            <person name="Eloe-Fadrosh E.A."/>
            <person name="Kyrpides N.C."/>
            <person name="Woyke T."/>
        </authorList>
    </citation>
    <scope>NUCLEOTIDE SEQUENCE</scope>
    <source>
        <strain evidence="4">GVMAG-S-3300012919-55</strain>
    </source>
</reference>